<organism evidence="2 3">
    <name type="scientific">Portunus trituberculatus</name>
    <name type="common">Swimming crab</name>
    <name type="synonym">Neptunus trituberculatus</name>
    <dbReference type="NCBI Taxonomy" id="210409"/>
    <lineage>
        <taxon>Eukaryota</taxon>
        <taxon>Metazoa</taxon>
        <taxon>Ecdysozoa</taxon>
        <taxon>Arthropoda</taxon>
        <taxon>Crustacea</taxon>
        <taxon>Multicrustacea</taxon>
        <taxon>Malacostraca</taxon>
        <taxon>Eumalacostraca</taxon>
        <taxon>Eucarida</taxon>
        <taxon>Decapoda</taxon>
        <taxon>Pleocyemata</taxon>
        <taxon>Brachyura</taxon>
        <taxon>Eubrachyura</taxon>
        <taxon>Portunoidea</taxon>
        <taxon>Portunidae</taxon>
        <taxon>Portuninae</taxon>
        <taxon>Portunus</taxon>
    </lineage>
</organism>
<keyword evidence="1" id="KW-0812">Transmembrane</keyword>
<proteinExistence type="predicted"/>
<dbReference type="AlphaFoldDB" id="A0A5B7DX46"/>
<name>A0A5B7DX46_PORTR</name>
<keyword evidence="3" id="KW-1185">Reference proteome</keyword>
<sequence>MRLRIVSLGAGRSWSGTGGVGAGLKKDGDWWRGYAGGRGCGCGYSLLTNVITMVVVVECDMVVMVWCAAMVVVVECDMVVMM</sequence>
<accession>A0A5B7DX46</accession>
<comment type="caution">
    <text evidence="2">The sequence shown here is derived from an EMBL/GenBank/DDBJ whole genome shotgun (WGS) entry which is preliminary data.</text>
</comment>
<feature type="transmembrane region" description="Helical" evidence="1">
    <location>
        <begin position="51"/>
        <end position="74"/>
    </location>
</feature>
<evidence type="ECO:0000313" key="2">
    <source>
        <dbReference type="EMBL" id="MPC25533.1"/>
    </source>
</evidence>
<gene>
    <name evidence="2" type="ORF">E2C01_018652</name>
</gene>
<dbReference type="EMBL" id="VSRR010001476">
    <property type="protein sequence ID" value="MPC25533.1"/>
    <property type="molecule type" value="Genomic_DNA"/>
</dbReference>
<evidence type="ECO:0000313" key="3">
    <source>
        <dbReference type="Proteomes" id="UP000324222"/>
    </source>
</evidence>
<evidence type="ECO:0008006" key="4">
    <source>
        <dbReference type="Google" id="ProtNLM"/>
    </source>
</evidence>
<keyword evidence="1" id="KW-1133">Transmembrane helix</keyword>
<keyword evidence="1" id="KW-0472">Membrane</keyword>
<protein>
    <recommendedName>
        <fullName evidence="4">Transmembrane protein</fullName>
    </recommendedName>
</protein>
<evidence type="ECO:0000256" key="1">
    <source>
        <dbReference type="SAM" id="Phobius"/>
    </source>
</evidence>
<reference evidence="2 3" key="1">
    <citation type="submission" date="2019-05" db="EMBL/GenBank/DDBJ databases">
        <title>Another draft genome of Portunus trituberculatus and its Hox gene families provides insights of decapod evolution.</title>
        <authorList>
            <person name="Jeong J.-H."/>
            <person name="Song I."/>
            <person name="Kim S."/>
            <person name="Choi T."/>
            <person name="Kim D."/>
            <person name="Ryu S."/>
            <person name="Kim W."/>
        </authorList>
    </citation>
    <scope>NUCLEOTIDE SEQUENCE [LARGE SCALE GENOMIC DNA]</scope>
    <source>
        <tissue evidence="2">Muscle</tissue>
    </source>
</reference>
<dbReference type="Proteomes" id="UP000324222">
    <property type="component" value="Unassembled WGS sequence"/>
</dbReference>